<evidence type="ECO:0000313" key="10">
    <source>
        <dbReference type="EMBL" id="ANI92346.1"/>
    </source>
</evidence>
<gene>
    <name evidence="10" type="ORF">BJL86_1569</name>
</gene>
<name>A0A173LJ53_9ACTN</name>
<feature type="transmembrane region" description="Helical" evidence="8">
    <location>
        <begin position="56"/>
        <end position="78"/>
    </location>
</feature>
<dbReference type="InterPro" id="IPR000644">
    <property type="entry name" value="CBS_dom"/>
</dbReference>
<evidence type="ECO:0000256" key="2">
    <source>
        <dbReference type="ARBA" id="ARBA00022475"/>
    </source>
</evidence>
<dbReference type="PROSITE" id="PS51846">
    <property type="entry name" value="CNNM"/>
    <property type="match status" value="1"/>
</dbReference>
<feature type="transmembrane region" description="Helical" evidence="8">
    <location>
        <begin position="98"/>
        <end position="119"/>
    </location>
</feature>
<dbReference type="CDD" id="cd04590">
    <property type="entry name" value="CBS_pair_CorC_HlyC_assoc"/>
    <property type="match status" value="1"/>
</dbReference>
<evidence type="ECO:0000256" key="8">
    <source>
        <dbReference type="SAM" id="Phobius"/>
    </source>
</evidence>
<evidence type="ECO:0000256" key="3">
    <source>
        <dbReference type="ARBA" id="ARBA00022692"/>
    </source>
</evidence>
<evidence type="ECO:0000256" key="5">
    <source>
        <dbReference type="ARBA" id="ARBA00022989"/>
    </source>
</evidence>
<evidence type="ECO:0000256" key="1">
    <source>
        <dbReference type="ARBA" id="ARBA00004651"/>
    </source>
</evidence>
<dbReference type="Pfam" id="PF01595">
    <property type="entry name" value="CNNM"/>
    <property type="match status" value="1"/>
</dbReference>
<dbReference type="OrthoDB" id="110231at2"/>
<accession>A0A173LJ53</accession>
<reference evidence="10 11" key="1">
    <citation type="submission" date="2016-06" db="EMBL/GenBank/DDBJ databases">
        <title>Complete genome sequence of a saline-alkali tolerant type strain Dietzia timorensis ID05-A0528T.</title>
        <authorList>
            <person name="Wu X."/>
        </authorList>
    </citation>
    <scope>NUCLEOTIDE SEQUENCE [LARGE SCALE GENOMIC DNA]</scope>
    <source>
        <strain evidence="10 11">ID05-A0528</strain>
    </source>
</reference>
<protein>
    <recommendedName>
        <fullName evidence="9">CNNM transmembrane domain-containing protein</fullName>
    </recommendedName>
</protein>
<dbReference type="STRING" id="499555.BJL86_1569"/>
<dbReference type="PANTHER" id="PTHR43099">
    <property type="entry name" value="UPF0053 PROTEIN YRKA"/>
    <property type="match status" value="1"/>
</dbReference>
<dbReference type="Gene3D" id="3.10.580.10">
    <property type="entry name" value="CBS-domain"/>
    <property type="match status" value="1"/>
</dbReference>
<feature type="domain" description="CNNM transmembrane" evidence="9">
    <location>
        <begin position="1"/>
        <end position="202"/>
    </location>
</feature>
<keyword evidence="11" id="KW-1185">Reference proteome</keyword>
<dbReference type="GO" id="GO:0005886">
    <property type="term" value="C:plasma membrane"/>
    <property type="evidence" value="ECO:0007669"/>
    <property type="project" value="UniProtKB-SubCell"/>
</dbReference>
<evidence type="ECO:0000256" key="4">
    <source>
        <dbReference type="ARBA" id="ARBA00022737"/>
    </source>
</evidence>
<organism evidence="10 11">
    <name type="scientific">Dietzia timorensis</name>
    <dbReference type="NCBI Taxonomy" id="499555"/>
    <lineage>
        <taxon>Bacteria</taxon>
        <taxon>Bacillati</taxon>
        <taxon>Actinomycetota</taxon>
        <taxon>Actinomycetes</taxon>
        <taxon>Mycobacteriales</taxon>
        <taxon>Dietziaceae</taxon>
        <taxon>Dietzia</taxon>
    </lineage>
</organism>
<evidence type="ECO:0000313" key="11">
    <source>
        <dbReference type="Proteomes" id="UP000186104"/>
    </source>
</evidence>
<keyword evidence="5 7" id="KW-1133">Transmembrane helix</keyword>
<keyword evidence="6 7" id="KW-0472">Membrane</keyword>
<feature type="transmembrane region" description="Helical" evidence="8">
    <location>
        <begin position="6"/>
        <end position="28"/>
    </location>
</feature>
<dbReference type="InterPro" id="IPR044751">
    <property type="entry name" value="Ion_transp-like_CBS"/>
</dbReference>
<dbReference type="InterPro" id="IPR051676">
    <property type="entry name" value="UPF0053_domain"/>
</dbReference>
<dbReference type="InterPro" id="IPR046342">
    <property type="entry name" value="CBS_dom_sf"/>
</dbReference>
<evidence type="ECO:0000256" key="6">
    <source>
        <dbReference type="ARBA" id="ARBA00023136"/>
    </source>
</evidence>
<evidence type="ECO:0000259" key="9">
    <source>
        <dbReference type="PROSITE" id="PS51846"/>
    </source>
</evidence>
<keyword evidence="4" id="KW-0677">Repeat</keyword>
<dbReference type="SUPFAM" id="SSF54631">
    <property type="entry name" value="CBS-domain pair"/>
    <property type="match status" value="1"/>
</dbReference>
<dbReference type="Proteomes" id="UP000186104">
    <property type="component" value="Chromosome"/>
</dbReference>
<proteinExistence type="predicted"/>
<sequence length="362" mass="39463">MNGLWGVLLTIFLLAANAFFVASEFALISSRKDRLEAHIAQGRERARTVMRATERLSLMMAASQLGITVCSILLGKVGEPAIAHLFEPVFEALNVPETLVHPISFVIAMSLVVLLHVLLGEMVPKNIAIAGPELTAMYIVPLHLAISRLVSPIIHFCNWSANLILRAFGVEPKNELDSVVTPAELSSMLADSHSSGLLDNEEHSRLTRALDNETRTVNEVMIPLTSVRTVRATDAGVPLEAIRAAAGETGFSRYPVQRHGTEFEGYVHIKDTLASIIPDDGRPASGDAEHLPLSAIHAMPSIGEQELFENALGKMRRTSSHIGNVVDSRGYTVGIVALEDLIEEFVGTVRDGTHYRRDGRTR</sequence>
<dbReference type="KEGG" id="dtm:BJL86_1569"/>
<dbReference type="AlphaFoldDB" id="A0A173LJ53"/>
<dbReference type="EMBL" id="CP015961">
    <property type="protein sequence ID" value="ANI92346.1"/>
    <property type="molecule type" value="Genomic_DNA"/>
</dbReference>
<evidence type="ECO:0000256" key="7">
    <source>
        <dbReference type="PROSITE-ProRule" id="PRU01193"/>
    </source>
</evidence>
<comment type="subcellular location">
    <subcellularLocation>
        <location evidence="1">Cell membrane</location>
        <topology evidence="1">Multi-pass membrane protein</topology>
    </subcellularLocation>
</comment>
<keyword evidence="2" id="KW-1003">Cell membrane</keyword>
<keyword evidence="3 7" id="KW-0812">Transmembrane</keyword>
<dbReference type="Pfam" id="PF00571">
    <property type="entry name" value="CBS"/>
    <property type="match status" value="1"/>
</dbReference>
<dbReference type="PANTHER" id="PTHR43099:SF5">
    <property type="entry name" value="HLYC_CORC FAMILY TRANSPORTER"/>
    <property type="match status" value="1"/>
</dbReference>
<dbReference type="RefSeq" id="WP_067471282.1">
    <property type="nucleotide sequence ID" value="NZ_CP015961.1"/>
</dbReference>
<dbReference type="InterPro" id="IPR002550">
    <property type="entry name" value="CNNM"/>
</dbReference>